<accession>A0AA40RX97</accession>
<feature type="non-terminal residue" evidence="1">
    <location>
        <position position="42"/>
    </location>
</feature>
<proteinExistence type="predicted"/>
<dbReference type="AlphaFoldDB" id="A0AA40RX97"/>
<gene>
    <name evidence="1" type="ORF">G7024_25400</name>
</gene>
<name>A0AA40RX97_STUST</name>
<reference evidence="1" key="1">
    <citation type="submission" date="2020-02" db="EMBL/GenBank/DDBJ databases">
        <title>Synteny-based analysis reveals conserved mechanism for high triclosan tolerance in Pseudomonas, as well as instances of horizontal transfer.</title>
        <authorList>
            <person name="Mcfarland A.G."/>
            <person name="Bertucci H.K."/>
            <person name="Litmann E."/>
            <person name="Shen J."/>
            <person name="Huttenhower C."/>
            <person name="Hartmann E.M."/>
        </authorList>
    </citation>
    <scope>NUCLEOTIDE SEQUENCE</scope>
    <source>
        <strain evidence="1">109A1</strain>
    </source>
</reference>
<dbReference type="EMBL" id="JAAMRD010000251">
    <property type="protein sequence ID" value="MBA1307685.1"/>
    <property type="molecule type" value="Genomic_DNA"/>
</dbReference>
<sequence>MPYQDSYVAKIRTYVGHDFELVMPTTDVVIENSQGELLMIYN</sequence>
<protein>
    <submittedName>
        <fullName evidence="1">DUF1810 domain-containing protein</fullName>
    </submittedName>
</protein>
<organism evidence="1 2">
    <name type="scientific">Stutzerimonas stutzeri</name>
    <name type="common">Pseudomonas stutzeri</name>
    <dbReference type="NCBI Taxonomy" id="316"/>
    <lineage>
        <taxon>Bacteria</taxon>
        <taxon>Pseudomonadati</taxon>
        <taxon>Pseudomonadota</taxon>
        <taxon>Gammaproteobacteria</taxon>
        <taxon>Pseudomonadales</taxon>
        <taxon>Pseudomonadaceae</taxon>
        <taxon>Stutzerimonas</taxon>
    </lineage>
</organism>
<evidence type="ECO:0000313" key="1">
    <source>
        <dbReference type="EMBL" id="MBA1307685.1"/>
    </source>
</evidence>
<comment type="caution">
    <text evidence="1">The sequence shown here is derived from an EMBL/GenBank/DDBJ whole genome shotgun (WGS) entry which is preliminary data.</text>
</comment>
<dbReference type="Proteomes" id="UP001138621">
    <property type="component" value="Unassembled WGS sequence"/>
</dbReference>
<evidence type="ECO:0000313" key="2">
    <source>
        <dbReference type="Proteomes" id="UP001138621"/>
    </source>
</evidence>